<dbReference type="EnsemblProtists" id="EOD36321">
    <property type="protein sequence ID" value="EOD36321"/>
    <property type="gene ID" value="EMIHUDRAFT_110359"/>
</dbReference>
<reference evidence="2" key="2">
    <citation type="submission" date="2024-10" db="UniProtKB">
        <authorList>
            <consortium name="EnsemblProtists"/>
        </authorList>
    </citation>
    <scope>IDENTIFICATION</scope>
</reference>
<dbReference type="AlphaFoldDB" id="A0A0D3KKN6"/>
<dbReference type="GeneID" id="17281592"/>
<dbReference type="HOGENOM" id="CLU_635284_0_0_1"/>
<evidence type="ECO:0000256" key="1">
    <source>
        <dbReference type="SAM" id="MobiDB-lite"/>
    </source>
</evidence>
<feature type="region of interest" description="Disordered" evidence="1">
    <location>
        <begin position="1"/>
        <end position="114"/>
    </location>
</feature>
<organism evidence="2 3">
    <name type="scientific">Emiliania huxleyi (strain CCMP1516)</name>
    <dbReference type="NCBI Taxonomy" id="280463"/>
    <lineage>
        <taxon>Eukaryota</taxon>
        <taxon>Haptista</taxon>
        <taxon>Haptophyta</taxon>
        <taxon>Prymnesiophyceae</taxon>
        <taxon>Isochrysidales</taxon>
        <taxon>Noelaerhabdaceae</taxon>
        <taxon>Emiliania</taxon>
    </lineage>
</organism>
<feature type="compositionally biased region" description="Pro residues" evidence="1">
    <location>
        <begin position="91"/>
        <end position="111"/>
    </location>
</feature>
<keyword evidence="3" id="KW-1185">Reference proteome</keyword>
<feature type="compositionally biased region" description="Gly residues" evidence="1">
    <location>
        <begin position="9"/>
        <end position="18"/>
    </location>
</feature>
<sequence>MSQSSGPHACGGGGGGGSPHRRTALSDVGNTPPRPLGVGGRPGGSPVLERCRQQLADGGGADAVVPLPPGGVATVFPPPPPTGPAASAAGLPPPPPQPPQPQPHVDPPPLPAAAAAGATTRDFFGLAARQVARDAYEHAQATGVVTSSVASDRLDEASLRSWAAALYLMEGGEETPPRAERQVAVSRYKVTHTDATLLSYVGNLRVLRQRLGAQWAGCQLSLRDRELRTVFGSSTPAGGDGIRRAAVPDGAADGDGHTHIGGFEVCDEAIDRVLGDASAHSNPRVREAGVAFEAGEQLHRVRWGSSDWPMEARLVLGRFDDLVMQDIREIEIAPGLYGCFCRSGDSDEVLLGRSGPAPSSTPPASMPAASGGAAGDPSAPPALRSREPGEGGGEGGDEAPVWHAAGSVDASRWQVEADGGRLFFVRVAGKAA</sequence>
<dbReference type="RefSeq" id="XP_005788750.1">
    <property type="nucleotide sequence ID" value="XM_005788693.1"/>
</dbReference>
<protein>
    <submittedName>
        <fullName evidence="2">Uncharacterized protein</fullName>
    </submittedName>
</protein>
<reference evidence="3" key="1">
    <citation type="journal article" date="2013" name="Nature">
        <title>Pan genome of the phytoplankton Emiliania underpins its global distribution.</title>
        <authorList>
            <person name="Read B.A."/>
            <person name="Kegel J."/>
            <person name="Klute M.J."/>
            <person name="Kuo A."/>
            <person name="Lefebvre S.C."/>
            <person name="Maumus F."/>
            <person name="Mayer C."/>
            <person name="Miller J."/>
            <person name="Monier A."/>
            <person name="Salamov A."/>
            <person name="Young J."/>
            <person name="Aguilar M."/>
            <person name="Claverie J.M."/>
            <person name="Frickenhaus S."/>
            <person name="Gonzalez K."/>
            <person name="Herman E.K."/>
            <person name="Lin Y.C."/>
            <person name="Napier J."/>
            <person name="Ogata H."/>
            <person name="Sarno A.F."/>
            <person name="Shmutz J."/>
            <person name="Schroeder D."/>
            <person name="de Vargas C."/>
            <person name="Verret F."/>
            <person name="von Dassow P."/>
            <person name="Valentin K."/>
            <person name="Van de Peer Y."/>
            <person name="Wheeler G."/>
            <person name="Dacks J.B."/>
            <person name="Delwiche C.F."/>
            <person name="Dyhrman S.T."/>
            <person name="Glockner G."/>
            <person name="John U."/>
            <person name="Richards T."/>
            <person name="Worden A.Z."/>
            <person name="Zhang X."/>
            <person name="Grigoriev I.V."/>
            <person name="Allen A.E."/>
            <person name="Bidle K."/>
            <person name="Borodovsky M."/>
            <person name="Bowler C."/>
            <person name="Brownlee C."/>
            <person name="Cock J.M."/>
            <person name="Elias M."/>
            <person name="Gladyshev V.N."/>
            <person name="Groth M."/>
            <person name="Guda C."/>
            <person name="Hadaegh A."/>
            <person name="Iglesias-Rodriguez M.D."/>
            <person name="Jenkins J."/>
            <person name="Jones B.M."/>
            <person name="Lawson T."/>
            <person name="Leese F."/>
            <person name="Lindquist E."/>
            <person name="Lobanov A."/>
            <person name="Lomsadze A."/>
            <person name="Malik S.B."/>
            <person name="Marsh M.E."/>
            <person name="Mackinder L."/>
            <person name="Mock T."/>
            <person name="Mueller-Roeber B."/>
            <person name="Pagarete A."/>
            <person name="Parker M."/>
            <person name="Probert I."/>
            <person name="Quesneville H."/>
            <person name="Raines C."/>
            <person name="Rensing S.A."/>
            <person name="Riano-Pachon D.M."/>
            <person name="Richier S."/>
            <person name="Rokitta S."/>
            <person name="Shiraiwa Y."/>
            <person name="Soanes D.M."/>
            <person name="van der Giezen M."/>
            <person name="Wahlund T.M."/>
            <person name="Williams B."/>
            <person name="Wilson W."/>
            <person name="Wolfe G."/>
            <person name="Wurch L.L."/>
        </authorList>
    </citation>
    <scope>NUCLEOTIDE SEQUENCE</scope>
</reference>
<feature type="region of interest" description="Disordered" evidence="1">
    <location>
        <begin position="351"/>
        <end position="402"/>
    </location>
</feature>
<dbReference type="KEGG" id="ehx:EMIHUDRAFT_110359"/>
<evidence type="ECO:0000313" key="3">
    <source>
        <dbReference type="Proteomes" id="UP000013827"/>
    </source>
</evidence>
<evidence type="ECO:0000313" key="2">
    <source>
        <dbReference type="EnsemblProtists" id="EOD36321"/>
    </source>
</evidence>
<accession>A0A0D3KKN6</accession>
<feature type="compositionally biased region" description="Low complexity" evidence="1">
    <location>
        <begin position="366"/>
        <end position="377"/>
    </location>
</feature>
<dbReference type="Proteomes" id="UP000013827">
    <property type="component" value="Unassembled WGS sequence"/>
</dbReference>
<dbReference type="PaxDb" id="2903-EOD36321"/>
<name>A0A0D3KKN6_EMIH1</name>
<proteinExistence type="predicted"/>